<organism evidence="2 3">
    <name type="scientific">Cylindrobasidium torrendii FP15055 ss-10</name>
    <dbReference type="NCBI Taxonomy" id="1314674"/>
    <lineage>
        <taxon>Eukaryota</taxon>
        <taxon>Fungi</taxon>
        <taxon>Dikarya</taxon>
        <taxon>Basidiomycota</taxon>
        <taxon>Agaricomycotina</taxon>
        <taxon>Agaricomycetes</taxon>
        <taxon>Agaricomycetidae</taxon>
        <taxon>Agaricales</taxon>
        <taxon>Marasmiineae</taxon>
        <taxon>Physalacriaceae</taxon>
        <taxon>Cylindrobasidium</taxon>
    </lineage>
</organism>
<feature type="transmembrane region" description="Helical" evidence="1">
    <location>
        <begin position="6"/>
        <end position="27"/>
    </location>
</feature>
<gene>
    <name evidence="2" type="ORF">CYLTODRAFT_426508</name>
</gene>
<keyword evidence="1" id="KW-0812">Transmembrane</keyword>
<dbReference type="AlphaFoldDB" id="A0A0D7AYK0"/>
<evidence type="ECO:0000256" key="1">
    <source>
        <dbReference type="SAM" id="Phobius"/>
    </source>
</evidence>
<evidence type="ECO:0000313" key="2">
    <source>
        <dbReference type="EMBL" id="KIY62974.1"/>
    </source>
</evidence>
<reference evidence="2 3" key="1">
    <citation type="journal article" date="2015" name="Fungal Genet. Biol.">
        <title>Evolution of novel wood decay mechanisms in Agaricales revealed by the genome sequences of Fistulina hepatica and Cylindrobasidium torrendii.</title>
        <authorList>
            <person name="Floudas D."/>
            <person name="Held B.W."/>
            <person name="Riley R."/>
            <person name="Nagy L.G."/>
            <person name="Koehler G."/>
            <person name="Ransdell A.S."/>
            <person name="Younus H."/>
            <person name="Chow J."/>
            <person name="Chiniquy J."/>
            <person name="Lipzen A."/>
            <person name="Tritt A."/>
            <person name="Sun H."/>
            <person name="Haridas S."/>
            <person name="LaButti K."/>
            <person name="Ohm R.A."/>
            <person name="Kues U."/>
            <person name="Blanchette R.A."/>
            <person name="Grigoriev I.V."/>
            <person name="Minto R.E."/>
            <person name="Hibbett D.S."/>
        </authorList>
    </citation>
    <scope>NUCLEOTIDE SEQUENCE [LARGE SCALE GENOMIC DNA]</scope>
    <source>
        <strain evidence="2 3">FP15055 ss-10</strain>
    </source>
</reference>
<proteinExistence type="predicted"/>
<dbReference type="Proteomes" id="UP000054007">
    <property type="component" value="Unassembled WGS sequence"/>
</dbReference>
<protein>
    <submittedName>
        <fullName evidence="2">Uncharacterized protein</fullName>
    </submittedName>
</protein>
<keyword evidence="1" id="KW-0472">Membrane</keyword>
<evidence type="ECO:0000313" key="3">
    <source>
        <dbReference type="Proteomes" id="UP000054007"/>
    </source>
</evidence>
<sequence length="83" mass="8569">MVSKRVVYFLGLGWGFGLISAMILVLLDVDNLGIFELDATPEVDGAVPVGLADTGRDGLRRDGGAVLSGWTLGDGAFDADAAT</sequence>
<accession>A0A0D7AYK0</accession>
<dbReference type="EMBL" id="KN880732">
    <property type="protein sequence ID" value="KIY62974.1"/>
    <property type="molecule type" value="Genomic_DNA"/>
</dbReference>
<keyword evidence="1" id="KW-1133">Transmembrane helix</keyword>
<keyword evidence="3" id="KW-1185">Reference proteome</keyword>
<name>A0A0D7AYK0_9AGAR</name>